<sequence length="201" mass="23071">MIMANNNNTNNRQQHQQQQQSKSSIPIKFFITQLIILLIIAAVQTNGSQKFVPNGRYGRRSDLPPLSSINNNPSSSYDINQFFSDADILAMNQDAENMLMLMTMMRMNGPPQSTMDINWSANLIKQLWHLCEMNEDKIIMNRCLRSIPIIKMILMKSAATSAAAKDRTFMSEIDPQSQILQQTLKHQQQQQQQQGQDQDRQ</sequence>
<reference evidence="3 4" key="1">
    <citation type="journal article" date="2018" name="J. Allergy Clin. Immunol.">
        <title>High-quality assembly of Dermatophagoides pteronyssinus genome and transcriptome reveals a wide range of novel allergens.</title>
        <authorList>
            <person name="Liu X.Y."/>
            <person name="Yang K.Y."/>
            <person name="Wang M.Q."/>
            <person name="Kwok J.S."/>
            <person name="Zeng X."/>
            <person name="Yang Z."/>
            <person name="Xiao X.J."/>
            <person name="Lau C.P."/>
            <person name="Li Y."/>
            <person name="Huang Z.M."/>
            <person name="Ba J.G."/>
            <person name="Yim A.K."/>
            <person name="Ouyang C.Y."/>
            <person name="Ngai S.M."/>
            <person name="Chan T.F."/>
            <person name="Leung E.L."/>
            <person name="Liu L."/>
            <person name="Liu Z.G."/>
            <person name="Tsui S.K."/>
        </authorList>
    </citation>
    <scope>NUCLEOTIDE SEQUENCE [LARGE SCALE GENOMIC DNA]</scope>
    <source>
        <strain evidence="3">Derp</strain>
    </source>
</reference>
<keyword evidence="4" id="KW-1185">Reference proteome</keyword>
<name>A0ABQ8JWX9_DERPT</name>
<keyword evidence="2" id="KW-0472">Membrane</keyword>
<keyword evidence="2" id="KW-0812">Transmembrane</keyword>
<dbReference type="Proteomes" id="UP000887458">
    <property type="component" value="Unassembled WGS sequence"/>
</dbReference>
<feature type="compositionally biased region" description="Low complexity" evidence="1">
    <location>
        <begin position="1"/>
        <end position="20"/>
    </location>
</feature>
<evidence type="ECO:0000256" key="1">
    <source>
        <dbReference type="SAM" id="MobiDB-lite"/>
    </source>
</evidence>
<dbReference type="EMBL" id="NJHN03000008">
    <property type="protein sequence ID" value="KAH9426791.1"/>
    <property type="molecule type" value="Genomic_DNA"/>
</dbReference>
<evidence type="ECO:0000313" key="4">
    <source>
        <dbReference type="Proteomes" id="UP000887458"/>
    </source>
</evidence>
<feature type="transmembrane region" description="Helical" evidence="2">
    <location>
        <begin position="25"/>
        <end position="43"/>
    </location>
</feature>
<organism evidence="3 4">
    <name type="scientific">Dermatophagoides pteronyssinus</name>
    <name type="common">European house dust mite</name>
    <dbReference type="NCBI Taxonomy" id="6956"/>
    <lineage>
        <taxon>Eukaryota</taxon>
        <taxon>Metazoa</taxon>
        <taxon>Ecdysozoa</taxon>
        <taxon>Arthropoda</taxon>
        <taxon>Chelicerata</taxon>
        <taxon>Arachnida</taxon>
        <taxon>Acari</taxon>
        <taxon>Acariformes</taxon>
        <taxon>Sarcoptiformes</taxon>
        <taxon>Astigmata</taxon>
        <taxon>Psoroptidia</taxon>
        <taxon>Analgoidea</taxon>
        <taxon>Pyroglyphidae</taxon>
        <taxon>Dermatophagoidinae</taxon>
        <taxon>Dermatophagoides</taxon>
    </lineage>
</organism>
<gene>
    <name evidence="3" type="ORF">DERP_002891</name>
</gene>
<proteinExistence type="predicted"/>
<protein>
    <submittedName>
        <fullName evidence="3">Uncharacterized protein</fullName>
    </submittedName>
</protein>
<keyword evidence="2" id="KW-1133">Transmembrane helix</keyword>
<evidence type="ECO:0000256" key="2">
    <source>
        <dbReference type="SAM" id="Phobius"/>
    </source>
</evidence>
<feature type="region of interest" description="Disordered" evidence="1">
    <location>
        <begin position="1"/>
        <end position="22"/>
    </location>
</feature>
<feature type="compositionally biased region" description="Low complexity" evidence="1">
    <location>
        <begin position="176"/>
        <end position="201"/>
    </location>
</feature>
<evidence type="ECO:0000313" key="3">
    <source>
        <dbReference type="EMBL" id="KAH9426791.1"/>
    </source>
</evidence>
<reference evidence="3 4" key="2">
    <citation type="journal article" date="2022" name="Mol. Biol. Evol.">
        <title>Comparative Genomics Reveals Insights into the Divergent Evolution of Astigmatic Mites and Household Pest Adaptations.</title>
        <authorList>
            <person name="Xiong Q."/>
            <person name="Wan A.T."/>
            <person name="Liu X."/>
            <person name="Fung C.S."/>
            <person name="Xiao X."/>
            <person name="Malainual N."/>
            <person name="Hou J."/>
            <person name="Wang L."/>
            <person name="Wang M."/>
            <person name="Yang K.Y."/>
            <person name="Cui Y."/>
            <person name="Leung E.L."/>
            <person name="Nong W."/>
            <person name="Shin S.K."/>
            <person name="Au S.W."/>
            <person name="Jeong K.Y."/>
            <person name="Chew F.T."/>
            <person name="Hui J.H."/>
            <person name="Leung T.F."/>
            <person name="Tungtrongchitr A."/>
            <person name="Zhong N."/>
            <person name="Liu Z."/>
            <person name="Tsui S.K."/>
        </authorList>
    </citation>
    <scope>NUCLEOTIDE SEQUENCE [LARGE SCALE GENOMIC DNA]</scope>
    <source>
        <strain evidence="3">Derp</strain>
    </source>
</reference>
<feature type="region of interest" description="Disordered" evidence="1">
    <location>
        <begin position="175"/>
        <end position="201"/>
    </location>
</feature>
<accession>A0ABQ8JWX9</accession>
<comment type="caution">
    <text evidence="3">The sequence shown here is derived from an EMBL/GenBank/DDBJ whole genome shotgun (WGS) entry which is preliminary data.</text>
</comment>